<dbReference type="InterPro" id="IPR051393">
    <property type="entry name" value="ABC_transporter_permease"/>
</dbReference>
<feature type="transmembrane region" description="Helical" evidence="7">
    <location>
        <begin position="235"/>
        <end position="262"/>
    </location>
</feature>
<feature type="transmembrane region" description="Helical" evidence="7">
    <location>
        <begin position="133"/>
        <end position="153"/>
    </location>
</feature>
<comment type="subcellular location">
    <subcellularLocation>
        <location evidence="1 7">Cell membrane</location>
        <topology evidence="1 7">Multi-pass membrane protein</topology>
    </subcellularLocation>
</comment>
<feature type="transmembrane region" description="Helical" evidence="7">
    <location>
        <begin position="100"/>
        <end position="121"/>
    </location>
</feature>
<keyword evidence="2 7" id="KW-0813">Transport</keyword>
<reference evidence="10 11" key="1">
    <citation type="submission" date="2020-07" db="EMBL/GenBank/DDBJ databases">
        <title>Sequencing the genomes of 1000 actinobacteria strains.</title>
        <authorList>
            <person name="Klenk H.-P."/>
        </authorList>
    </citation>
    <scope>NUCLEOTIDE SEQUENCE [LARGE SCALE GENOMIC DNA]</scope>
    <source>
        <strain evidence="10 11">CXB654</strain>
    </source>
</reference>
<evidence type="ECO:0000256" key="2">
    <source>
        <dbReference type="ARBA" id="ARBA00022448"/>
    </source>
</evidence>
<sequence>MTTIGAKAPSAPERAPAAAPARGGGRRGMVGRRAETRAAWLFLAPDLVGLLLFLGLPMLLTVVLGFMRVDGFGTYEFVGLENFRRMFSDPQFFDSLRLTLVYLLLVVPLTFLVSLGLALLIQRRMPFVSVFRSAFFLPYAVSVVVVGLVWEFMLADDVGVVGTALRAIGVDPPSWLGDPKYALFTVIGVCVWFWMGYYMIIFLTGLQDIPKDYYEAARLDGASPWSVFRHITWPLLAPTSFFVLLTLTVAAVTGGFELILVLTNGGPSNGTAVLVFYIYQQAFLFGEFGYASAMSSFLVLVLLGWSLMMFALTRGGRFSHGRR</sequence>
<feature type="transmembrane region" description="Helical" evidence="7">
    <location>
        <begin position="181"/>
        <end position="203"/>
    </location>
</feature>
<evidence type="ECO:0000313" key="10">
    <source>
        <dbReference type="EMBL" id="NYE50147.1"/>
    </source>
</evidence>
<evidence type="ECO:0000256" key="4">
    <source>
        <dbReference type="ARBA" id="ARBA00022692"/>
    </source>
</evidence>
<evidence type="ECO:0000256" key="7">
    <source>
        <dbReference type="RuleBase" id="RU363032"/>
    </source>
</evidence>
<evidence type="ECO:0000256" key="6">
    <source>
        <dbReference type="ARBA" id="ARBA00023136"/>
    </source>
</evidence>
<evidence type="ECO:0000256" key="3">
    <source>
        <dbReference type="ARBA" id="ARBA00022475"/>
    </source>
</evidence>
<keyword evidence="6 7" id="KW-0472">Membrane</keyword>
<dbReference type="Proteomes" id="UP000589036">
    <property type="component" value="Unassembled WGS sequence"/>
</dbReference>
<dbReference type="SUPFAM" id="SSF161098">
    <property type="entry name" value="MetI-like"/>
    <property type="match status" value="1"/>
</dbReference>
<dbReference type="InterPro" id="IPR000515">
    <property type="entry name" value="MetI-like"/>
</dbReference>
<protein>
    <submittedName>
        <fullName evidence="10">Multiple sugar transport system permease protein</fullName>
    </submittedName>
</protein>
<organism evidence="10 11">
    <name type="scientific">Spinactinospora alkalitolerans</name>
    <dbReference type="NCBI Taxonomy" id="687207"/>
    <lineage>
        <taxon>Bacteria</taxon>
        <taxon>Bacillati</taxon>
        <taxon>Actinomycetota</taxon>
        <taxon>Actinomycetes</taxon>
        <taxon>Streptosporangiales</taxon>
        <taxon>Nocardiopsidaceae</taxon>
        <taxon>Spinactinospora</taxon>
    </lineage>
</organism>
<dbReference type="Pfam" id="PF00528">
    <property type="entry name" value="BPD_transp_1"/>
    <property type="match status" value="1"/>
</dbReference>
<feature type="compositionally biased region" description="Low complexity" evidence="8">
    <location>
        <begin position="1"/>
        <end position="21"/>
    </location>
</feature>
<feature type="region of interest" description="Disordered" evidence="8">
    <location>
        <begin position="1"/>
        <end position="28"/>
    </location>
</feature>
<dbReference type="Gene3D" id="1.10.3720.10">
    <property type="entry name" value="MetI-like"/>
    <property type="match status" value="1"/>
</dbReference>
<dbReference type="GO" id="GO:0005886">
    <property type="term" value="C:plasma membrane"/>
    <property type="evidence" value="ECO:0007669"/>
    <property type="project" value="UniProtKB-SubCell"/>
</dbReference>
<evidence type="ECO:0000256" key="5">
    <source>
        <dbReference type="ARBA" id="ARBA00022989"/>
    </source>
</evidence>
<comment type="caution">
    <text evidence="10">The sequence shown here is derived from an EMBL/GenBank/DDBJ whole genome shotgun (WGS) entry which is preliminary data.</text>
</comment>
<gene>
    <name evidence="10" type="ORF">HDA32_005267</name>
</gene>
<evidence type="ECO:0000256" key="8">
    <source>
        <dbReference type="SAM" id="MobiDB-lite"/>
    </source>
</evidence>
<accession>A0A852U3H9</accession>
<dbReference type="PANTHER" id="PTHR30193">
    <property type="entry name" value="ABC TRANSPORTER PERMEASE PROTEIN"/>
    <property type="match status" value="1"/>
</dbReference>
<feature type="domain" description="ABC transmembrane type-1" evidence="9">
    <location>
        <begin position="96"/>
        <end position="309"/>
    </location>
</feature>
<dbReference type="InterPro" id="IPR035906">
    <property type="entry name" value="MetI-like_sf"/>
</dbReference>
<dbReference type="PROSITE" id="PS50928">
    <property type="entry name" value="ABC_TM1"/>
    <property type="match status" value="1"/>
</dbReference>
<keyword evidence="4 7" id="KW-0812">Transmembrane</keyword>
<keyword evidence="11" id="KW-1185">Reference proteome</keyword>
<dbReference type="AlphaFoldDB" id="A0A852U3H9"/>
<evidence type="ECO:0000313" key="11">
    <source>
        <dbReference type="Proteomes" id="UP000589036"/>
    </source>
</evidence>
<dbReference type="GO" id="GO:0055085">
    <property type="term" value="P:transmembrane transport"/>
    <property type="evidence" value="ECO:0007669"/>
    <property type="project" value="InterPro"/>
</dbReference>
<proteinExistence type="inferred from homology"/>
<keyword evidence="5 7" id="KW-1133">Transmembrane helix</keyword>
<evidence type="ECO:0000259" key="9">
    <source>
        <dbReference type="PROSITE" id="PS50928"/>
    </source>
</evidence>
<dbReference type="RefSeq" id="WP_179645677.1">
    <property type="nucleotide sequence ID" value="NZ_BAAAYY010000014.1"/>
</dbReference>
<feature type="transmembrane region" description="Helical" evidence="7">
    <location>
        <begin position="288"/>
        <end position="313"/>
    </location>
</feature>
<keyword evidence="3" id="KW-1003">Cell membrane</keyword>
<comment type="similarity">
    <text evidence="7">Belongs to the binding-protein-dependent transport system permease family.</text>
</comment>
<dbReference type="EMBL" id="JACCCC010000001">
    <property type="protein sequence ID" value="NYE50147.1"/>
    <property type="molecule type" value="Genomic_DNA"/>
</dbReference>
<dbReference type="CDD" id="cd06261">
    <property type="entry name" value="TM_PBP2"/>
    <property type="match status" value="1"/>
</dbReference>
<evidence type="ECO:0000256" key="1">
    <source>
        <dbReference type="ARBA" id="ARBA00004651"/>
    </source>
</evidence>
<keyword evidence="10" id="KW-0762">Sugar transport</keyword>
<name>A0A852U3H9_9ACTN</name>
<dbReference type="PANTHER" id="PTHR30193:SF37">
    <property type="entry name" value="INNER MEMBRANE ABC TRANSPORTER PERMEASE PROTEIN YCJO"/>
    <property type="match status" value="1"/>
</dbReference>
<feature type="transmembrane region" description="Helical" evidence="7">
    <location>
        <begin position="39"/>
        <end position="67"/>
    </location>
</feature>